<accession>A0ABW3Y7Q1</accession>
<dbReference type="EMBL" id="JBHTMP010000005">
    <property type="protein sequence ID" value="MFD1320416.1"/>
    <property type="molecule type" value="Genomic_DNA"/>
</dbReference>
<dbReference type="RefSeq" id="WP_377567388.1">
    <property type="nucleotide sequence ID" value="NZ_JBHTMP010000005.1"/>
</dbReference>
<comment type="caution">
    <text evidence="1">The sequence shown here is derived from an EMBL/GenBank/DDBJ whole genome shotgun (WGS) entry which is preliminary data.</text>
</comment>
<dbReference type="PIRSF" id="PIRSF015853">
    <property type="entry name" value="Pep_DppA"/>
    <property type="match status" value="1"/>
</dbReference>
<dbReference type="InterPro" id="IPR036177">
    <property type="entry name" value="Peptidase_M55_sf"/>
</dbReference>
<gene>
    <name evidence="1" type="ORF">ACFQ4H_04845</name>
</gene>
<sequence>MDEPLQVLISADMEGVAGIVHASETNPERYDYERGRRLVTAEVNAAIAGVFEAEPTAVVRVADAHGSYRNLLPEELDRRVTLIRGKPRAWGMLGGLTDKVDALLFIGYHGRAGSSPAVLAHTMTDALLDVRIDGRPMGEIGLNTLLAGSFGVPVVLLSGDDAAGAEFRDLVPEATVVEVKRSLGQTSAESLHPQEARERIQAATTIAIDGRDRVPVLRSTGPVTVEVELHGPSAVELAMLIPGIRRTAAARTITFPARDMAEAYRLVQLLVQISQLKPT</sequence>
<dbReference type="SUPFAM" id="SSF63992">
    <property type="entry name" value="Dipeptide transport protein"/>
    <property type="match status" value="1"/>
</dbReference>
<evidence type="ECO:0000313" key="1">
    <source>
        <dbReference type="EMBL" id="MFD1320416.1"/>
    </source>
</evidence>
<dbReference type="Gene3D" id="3.40.50.10780">
    <property type="entry name" value="Dipeptide transport protein"/>
    <property type="match status" value="1"/>
</dbReference>
<dbReference type="Gene3D" id="3.30.1360.130">
    <property type="entry name" value="Dipeptide transport protein"/>
    <property type="match status" value="1"/>
</dbReference>
<proteinExistence type="predicted"/>
<dbReference type="InterPro" id="IPR007035">
    <property type="entry name" value="Peptidase_M55"/>
</dbReference>
<protein>
    <submittedName>
        <fullName evidence="1">M55 family metallopeptidase</fullName>
    </submittedName>
</protein>
<evidence type="ECO:0000313" key="2">
    <source>
        <dbReference type="Proteomes" id="UP001597260"/>
    </source>
</evidence>
<dbReference type="InterPro" id="IPR027476">
    <property type="entry name" value="DppA_N"/>
</dbReference>
<name>A0ABW3Y7Q1_9ACTN</name>
<dbReference type="CDD" id="cd08663">
    <property type="entry name" value="DAP_dppA_1"/>
    <property type="match status" value="1"/>
</dbReference>
<reference evidence="2" key="1">
    <citation type="journal article" date="2019" name="Int. J. Syst. Evol. Microbiol.">
        <title>The Global Catalogue of Microorganisms (GCM) 10K type strain sequencing project: providing services to taxonomists for standard genome sequencing and annotation.</title>
        <authorList>
            <consortium name="The Broad Institute Genomics Platform"/>
            <consortium name="The Broad Institute Genome Sequencing Center for Infectious Disease"/>
            <person name="Wu L."/>
            <person name="Ma J."/>
        </authorList>
    </citation>
    <scope>NUCLEOTIDE SEQUENCE [LARGE SCALE GENOMIC DNA]</scope>
    <source>
        <strain evidence="2">JCM 31037</strain>
    </source>
</reference>
<dbReference type="Pfam" id="PF04951">
    <property type="entry name" value="Peptidase_M55"/>
    <property type="match status" value="1"/>
</dbReference>
<keyword evidence="2" id="KW-1185">Reference proteome</keyword>
<dbReference type="Proteomes" id="UP001597260">
    <property type="component" value="Unassembled WGS sequence"/>
</dbReference>
<organism evidence="1 2">
    <name type="scientific">Micromonospora sonneratiae</name>
    <dbReference type="NCBI Taxonomy" id="1184706"/>
    <lineage>
        <taxon>Bacteria</taxon>
        <taxon>Bacillati</taxon>
        <taxon>Actinomycetota</taxon>
        <taxon>Actinomycetes</taxon>
        <taxon>Micromonosporales</taxon>
        <taxon>Micromonosporaceae</taxon>
        <taxon>Micromonospora</taxon>
    </lineage>
</organism>